<evidence type="ECO:0000313" key="4">
    <source>
        <dbReference type="Proteomes" id="UP000007879"/>
    </source>
</evidence>
<dbReference type="Pfam" id="PF04427">
    <property type="entry name" value="Brix"/>
    <property type="match status" value="1"/>
</dbReference>
<organism evidence="3">
    <name type="scientific">Amphimedon queenslandica</name>
    <name type="common">Sponge</name>
    <dbReference type="NCBI Taxonomy" id="400682"/>
    <lineage>
        <taxon>Eukaryota</taxon>
        <taxon>Metazoa</taxon>
        <taxon>Porifera</taxon>
        <taxon>Demospongiae</taxon>
        <taxon>Heteroscleromorpha</taxon>
        <taxon>Haplosclerida</taxon>
        <taxon>Niphatidae</taxon>
        <taxon>Amphimedon</taxon>
    </lineage>
</organism>
<dbReference type="SMART" id="SM00879">
    <property type="entry name" value="Brix"/>
    <property type="match status" value="1"/>
</dbReference>
<dbReference type="InParanoid" id="A0A1X7V372"/>
<sequence>MGKTRRKKKRTAQSEGDDKPNASKVPKTFIMERGRVGRLLNELVFDLRHVMEPNTASNLKAMKRNTLKDFVHVAGPLGVSHFILISRSDEHVNLKIAKVPRGPTLTFHITQFSTSREILSSTSRPPPISSNMFMTPPTLVLNNFSSEMTKGDPSSLMAAILQSMHQTLNVQTVKLSSLKRCVLWNYDNETGSVDFRHFAVRVVPRGTSRSVRKLSKSKIPNLSKYEDISEFILGGGASESEGEEVEGEIITPGQDIPGQGGAQQQKSAVKLYELGPRLSLKLVKIESELCTGEVLYHSYIEKSEKEAKSLRKKILEERRLKIARKREQEKNVKRKKEAKEALRRQERIRQGKPPLEAEGQPGPDVSDDDDAEWYKKEVGVAPDPELMLQSKAKKTNRTSLSSDQHRKRKRLTVTDTSFKKRKFTGTVYRRKSKK</sequence>
<evidence type="ECO:0000256" key="1">
    <source>
        <dbReference type="SAM" id="MobiDB-lite"/>
    </source>
</evidence>
<dbReference type="PANTHER" id="PTHR12661:SF5">
    <property type="entry name" value="SUPPRESSOR OF SWI4 1 HOMOLOG"/>
    <property type="match status" value="1"/>
</dbReference>
<proteinExistence type="predicted"/>
<dbReference type="PANTHER" id="PTHR12661">
    <property type="entry name" value="PETER PAN-RELATED"/>
    <property type="match status" value="1"/>
</dbReference>
<evidence type="ECO:0000313" key="3">
    <source>
        <dbReference type="EnsemblMetazoa" id="Aqu2.1.34244_001"/>
    </source>
</evidence>
<dbReference type="KEGG" id="aqu:100635773"/>
<reference evidence="4" key="1">
    <citation type="journal article" date="2010" name="Nature">
        <title>The Amphimedon queenslandica genome and the evolution of animal complexity.</title>
        <authorList>
            <person name="Srivastava M."/>
            <person name="Simakov O."/>
            <person name="Chapman J."/>
            <person name="Fahey B."/>
            <person name="Gauthier M.E."/>
            <person name="Mitros T."/>
            <person name="Richards G.S."/>
            <person name="Conaco C."/>
            <person name="Dacre M."/>
            <person name="Hellsten U."/>
            <person name="Larroux C."/>
            <person name="Putnam N.H."/>
            <person name="Stanke M."/>
            <person name="Adamska M."/>
            <person name="Darling A."/>
            <person name="Degnan S.M."/>
            <person name="Oakley T.H."/>
            <person name="Plachetzki D.C."/>
            <person name="Zhai Y."/>
            <person name="Adamski M."/>
            <person name="Calcino A."/>
            <person name="Cummins S.F."/>
            <person name="Goodstein D.M."/>
            <person name="Harris C."/>
            <person name="Jackson D.J."/>
            <person name="Leys S.P."/>
            <person name="Shu S."/>
            <person name="Woodcroft B.J."/>
            <person name="Vervoort M."/>
            <person name="Kosik K.S."/>
            <person name="Manning G."/>
            <person name="Degnan B.M."/>
            <person name="Rokhsar D.S."/>
        </authorList>
    </citation>
    <scope>NUCLEOTIDE SEQUENCE [LARGE SCALE GENOMIC DNA]</scope>
</reference>
<dbReference type="PROSITE" id="PS50833">
    <property type="entry name" value="BRIX"/>
    <property type="match status" value="1"/>
</dbReference>
<accession>A0A1X7V372</accession>
<dbReference type="EnsemblMetazoa" id="XM_003385896.2">
    <property type="protein sequence ID" value="XP_003385944.1"/>
    <property type="gene ID" value="LOC100635773"/>
</dbReference>
<feature type="region of interest" description="Disordered" evidence="1">
    <location>
        <begin position="327"/>
        <end position="434"/>
    </location>
</feature>
<evidence type="ECO:0000259" key="2">
    <source>
        <dbReference type="PROSITE" id="PS50833"/>
    </source>
</evidence>
<feature type="compositionally biased region" description="Basic residues" evidence="1">
    <location>
        <begin position="1"/>
        <end position="11"/>
    </location>
</feature>
<dbReference type="eggNOG" id="KOG2963">
    <property type="taxonomic scope" value="Eukaryota"/>
</dbReference>
<dbReference type="AlphaFoldDB" id="A0A1X7V372"/>
<dbReference type="GO" id="GO:0000027">
    <property type="term" value="P:ribosomal large subunit assembly"/>
    <property type="evidence" value="ECO:0007669"/>
    <property type="project" value="TreeGrafter"/>
</dbReference>
<feature type="domain" description="Brix" evidence="2">
    <location>
        <begin position="26"/>
        <end position="291"/>
    </location>
</feature>
<dbReference type="EnsemblMetazoa" id="Aqu2.1.34244_001">
    <property type="protein sequence ID" value="Aqu2.1.34244_001"/>
    <property type="gene ID" value="Aqu2.1.34244"/>
</dbReference>
<dbReference type="STRING" id="400682.A0A1X7V372"/>
<dbReference type="GO" id="GO:0030687">
    <property type="term" value="C:preribosome, large subunit precursor"/>
    <property type="evidence" value="ECO:0007669"/>
    <property type="project" value="TreeGrafter"/>
</dbReference>
<feature type="compositionally biased region" description="Basic and acidic residues" evidence="1">
    <location>
        <begin position="327"/>
        <end position="349"/>
    </location>
</feature>
<protein>
    <recommendedName>
        <fullName evidence="2">Brix domain-containing protein</fullName>
    </recommendedName>
</protein>
<gene>
    <name evidence="3" type="primary">100635773</name>
</gene>
<dbReference type="OrthoDB" id="10261452at2759"/>
<dbReference type="InterPro" id="IPR045112">
    <property type="entry name" value="PPAN-like"/>
</dbReference>
<feature type="compositionally biased region" description="Basic residues" evidence="1">
    <location>
        <begin position="419"/>
        <end position="434"/>
    </location>
</feature>
<name>A0A1X7V372_AMPQE</name>
<dbReference type="InterPro" id="IPR007109">
    <property type="entry name" value="Brix"/>
</dbReference>
<dbReference type="Proteomes" id="UP000007879">
    <property type="component" value="Unassembled WGS sequence"/>
</dbReference>
<dbReference type="GO" id="GO:0006364">
    <property type="term" value="P:rRNA processing"/>
    <property type="evidence" value="ECO:0007669"/>
    <property type="project" value="InterPro"/>
</dbReference>
<feature type="region of interest" description="Disordered" evidence="1">
    <location>
        <begin position="1"/>
        <end position="25"/>
    </location>
</feature>
<keyword evidence="4" id="KW-1185">Reference proteome</keyword>
<reference evidence="3" key="2">
    <citation type="submission" date="2017-05" db="UniProtKB">
        <authorList>
            <consortium name="EnsemblMetazoa"/>
        </authorList>
    </citation>
    <scope>IDENTIFICATION</scope>
</reference>
<dbReference type="GO" id="GO:0019843">
    <property type="term" value="F:rRNA binding"/>
    <property type="evidence" value="ECO:0007669"/>
    <property type="project" value="InterPro"/>
</dbReference>